<evidence type="ECO:0000256" key="2">
    <source>
        <dbReference type="ARBA" id="ARBA00022801"/>
    </source>
</evidence>
<dbReference type="SUPFAM" id="SSF53254">
    <property type="entry name" value="Phosphoglycerate mutase-like"/>
    <property type="match status" value="1"/>
</dbReference>
<dbReference type="InterPro" id="IPR050645">
    <property type="entry name" value="Histidine_acid_phosphatase"/>
</dbReference>
<dbReference type="PROSITE" id="PS00778">
    <property type="entry name" value="HIS_ACID_PHOSPHAT_2"/>
    <property type="match status" value="1"/>
</dbReference>
<accession>A0A1Y5I8I5</accession>
<dbReference type="GO" id="GO:0016791">
    <property type="term" value="F:phosphatase activity"/>
    <property type="evidence" value="ECO:0007669"/>
    <property type="project" value="TreeGrafter"/>
</dbReference>
<reference evidence="3" key="1">
    <citation type="submission" date="2017-04" db="EMBL/GenBank/DDBJ databases">
        <title>Population genomics of picophytoplankton unveils novel chromosome hypervariability.</title>
        <authorList>
            <consortium name="DOE Joint Genome Institute"/>
            <person name="Blanc-Mathieu R."/>
            <person name="Krasovec M."/>
            <person name="Hebrard M."/>
            <person name="Yau S."/>
            <person name="Desgranges E."/>
            <person name="Martin J."/>
            <person name="Schackwitz W."/>
            <person name="Kuo A."/>
            <person name="Salin G."/>
            <person name="Donnadieu C."/>
            <person name="Desdevises Y."/>
            <person name="Sanchez-Ferandin S."/>
            <person name="Moreau H."/>
            <person name="Rivals E."/>
            <person name="Grigoriev I.V."/>
            <person name="Grimsley N."/>
            <person name="Eyre-Walker A."/>
            <person name="Piganeau G."/>
        </authorList>
    </citation>
    <scope>NUCLEOTIDE SEQUENCE [LARGE SCALE GENOMIC DNA]</scope>
    <source>
        <strain evidence="3">RCC 1115</strain>
    </source>
</reference>
<dbReference type="InterPro" id="IPR029033">
    <property type="entry name" value="His_PPase_superfam"/>
</dbReference>
<evidence type="ECO:0000313" key="3">
    <source>
        <dbReference type="EMBL" id="OUS45806.1"/>
    </source>
</evidence>
<evidence type="ECO:0000256" key="1">
    <source>
        <dbReference type="ARBA" id="ARBA00005375"/>
    </source>
</evidence>
<name>A0A1Y5I8I5_OSTTA</name>
<dbReference type="PANTHER" id="PTHR11567">
    <property type="entry name" value="ACID PHOSPHATASE-RELATED"/>
    <property type="match status" value="1"/>
</dbReference>
<dbReference type="InterPro" id="IPR000560">
    <property type="entry name" value="His_Pase_clade-2"/>
</dbReference>
<dbReference type="KEGG" id="ota:OT_ostta14g00280"/>
<dbReference type="EMBL" id="KZ155785">
    <property type="protein sequence ID" value="OUS45806.1"/>
    <property type="molecule type" value="Genomic_DNA"/>
</dbReference>
<dbReference type="PANTHER" id="PTHR11567:SF110">
    <property type="entry name" value="2-PHOSPHOXYLOSE PHOSPHATASE 1"/>
    <property type="match status" value="1"/>
</dbReference>
<dbReference type="eggNOG" id="KOG3720">
    <property type="taxonomic scope" value="Eukaryota"/>
</dbReference>
<dbReference type="AlphaFoldDB" id="A0A1Y5I8I5"/>
<protein>
    <submittedName>
        <fullName evidence="3">Histidine phosphatase superfamily</fullName>
    </submittedName>
</protein>
<sequence length="179" mass="20291">MTRERPEGRPAGLSHVWDPLQCRVSHGLALPQGVSVDDVGELTRLMERRYFDAFTRADAKRLIGTSLLREIADEMTRESPVKLTLYAGHDSTIIALFAALDEPAFGSLREWPRVCSALIFETWRMNDDTIGVRAVYNGETIKLTETSRREDGMTPYVDFRALVERRSPRDFVSACKSKL</sequence>
<dbReference type="OrthoDB" id="10257284at2759"/>
<proteinExistence type="inferred from homology"/>
<dbReference type="Proteomes" id="UP000195557">
    <property type="component" value="Unassembled WGS sequence"/>
</dbReference>
<organism evidence="3">
    <name type="scientific">Ostreococcus tauri</name>
    <name type="common">Marine green alga</name>
    <dbReference type="NCBI Taxonomy" id="70448"/>
    <lineage>
        <taxon>Eukaryota</taxon>
        <taxon>Viridiplantae</taxon>
        <taxon>Chlorophyta</taxon>
        <taxon>Mamiellophyceae</taxon>
        <taxon>Mamiellales</taxon>
        <taxon>Bathycoccaceae</taxon>
        <taxon>Ostreococcus</taxon>
    </lineage>
</organism>
<dbReference type="InterPro" id="IPR033379">
    <property type="entry name" value="Acid_Pase_AS"/>
</dbReference>
<dbReference type="Pfam" id="PF00328">
    <property type="entry name" value="His_Phos_2"/>
    <property type="match status" value="1"/>
</dbReference>
<dbReference type="Gene3D" id="3.40.50.1240">
    <property type="entry name" value="Phosphoglycerate mutase-like"/>
    <property type="match status" value="1"/>
</dbReference>
<keyword evidence="2" id="KW-0378">Hydrolase</keyword>
<comment type="similarity">
    <text evidence="1">Belongs to the histidine acid phosphatase family.</text>
</comment>
<gene>
    <name evidence="3" type="ORF">BE221DRAFT_76102</name>
</gene>